<dbReference type="HOGENOM" id="CLU_1774689_0_0_11"/>
<dbReference type="PhylomeDB" id="Q2JC70"/>
<keyword evidence="3" id="KW-1185">Reference proteome</keyword>
<gene>
    <name evidence="2" type="ordered locus">Francci3_1746</name>
</gene>
<name>Q2JC70_FRACC</name>
<proteinExistence type="predicted"/>
<evidence type="ECO:0000313" key="2">
    <source>
        <dbReference type="EMBL" id="ABD11122.1"/>
    </source>
</evidence>
<sequence length="146" mass="16714">MPANIRSRVLALTRATPPAETGLTHWSSRELAKYVTRTTGVSISWHFVAKLWRENHLQPWRQGTFKLSRDPEFADNVMDIVGPYLPADGRGGAQLRREDAGPSTGPYPAVAADHVRRHREAYPRLRPPRHHQPLRDNRSRNRQGLR</sequence>
<reference evidence="2 3" key="1">
    <citation type="journal article" date="2007" name="Genome Res.">
        <title>Genome characteristics of facultatively symbiotic Frankia sp. strains reflect host range and host plant biogeography.</title>
        <authorList>
            <person name="Normand P."/>
            <person name="Lapierre P."/>
            <person name="Tisa L.S."/>
            <person name="Gogarten J.P."/>
            <person name="Alloisio N."/>
            <person name="Bagnarol E."/>
            <person name="Bassi C.A."/>
            <person name="Berry A.M."/>
            <person name="Bickhart D.M."/>
            <person name="Choisne N."/>
            <person name="Couloux A."/>
            <person name="Cournoyer B."/>
            <person name="Cruveiller S."/>
            <person name="Daubin V."/>
            <person name="Demange N."/>
            <person name="Francino M.P."/>
            <person name="Goltsman E."/>
            <person name="Huang Y."/>
            <person name="Kopp O.R."/>
            <person name="Labarre L."/>
            <person name="Lapidus A."/>
            <person name="Lavire C."/>
            <person name="Marechal J."/>
            <person name="Martinez M."/>
            <person name="Mastronunzio J.E."/>
            <person name="Mullin B.C."/>
            <person name="Niemann J."/>
            <person name="Pujic P."/>
            <person name="Rawnsley T."/>
            <person name="Rouy Z."/>
            <person name="Schenowitz C."/>
            <person name="Sellstedt A."/>
            <person name="Tavares F."/>
            <person name="Tomkins J.P."/>
            <person name="Vallenet D."/>
            <person name="Valverde C."/>
            <person name="Wall L.G."/>
            <person name="Wang Y."/>
            <person name="Medigue C."/>
            <person name="Benson D.R."/>
        </authorList>
    </citation>
    <scope>NUCLEOTIDE SEQUENCE [LARGE SCALE GENOMIC DNA]</scope>
    <source>
        <strain evidence="3">DSM 45818 / CECT 9043 / CcI3</strain>
    </source>
</reference>
<dbReference type="AlphaFoldDB" id="Q2JC70"/>
<organism evidence="2 3">
    <name type="scientific">Frankia casuarinae (strain DSM 45818 / CECT 9043 / HFP020203 / CcI3)</name>
    <dbReference type="NCBI Taxonomy" id="106370"/>
    <lineage>
        <taxon>Bacteria</taxon>
        <taxon>Bacillati</taxon>
        <taxon>Actinomycetota</taxon>
        <taxon>Actinomycetes</taxon>
        <taxon>Frankiales</taxon>
        <taxon>Frankiaceae</taxon>
        <taxon>Frankia</taxon>
    </lineage>
</organism>
<evidence type="ECO:0000256" key="1">
    <source>
        <dbReference type="SAM" id="MobiDB-lite"/>
    </source>
</evidence>
<dbReference type="KEGG" id="fra:Francci3_1746"/>
<dbReference type="Proteomes" id="UP000001937">
    <property type="component" value="Chromosome"/>
</dbReference>
<accession>Q2JC70</accession>
<dbReference type="EMBL" id="CP000249">
    <property type="protein sequence ID" value="ABD11122.1"/>
    <property type="molecule type" value="Genomic_DNA"/>
</dbReference>
<dbReference type="eggNOG" id="COG3415">
    <property type="taxonomic scope" value="Bacteria"/>
</dbReference>
<protein>
    <recommendedName>
        <fullName evidence="4">Winged helix-turn helix domain-containing protein</fullName>
    </recommendedName>
</protein>
<evidence type="ECO:0000313" key="3">
    <source>
        <dbReference type="Proteomes" id="UP000001937"/>
    </source>
</evidence>
<dbReference type="STRING" id="106370.Francci3_1746"/>
<feature type="region of interest" description="Disordered" evidence="1">
    <location>
        <begin position="88"/>
        <end position="146"/>
    </location>
</feature>
<evidence type="ECO:0008006" key="4">
    <source>
        <dbReference type="Google" id="ProtNLM"/>
    </source>
</evidence>